<evidence type="ECO:0000313" key="2">
    <source>
        <dbReference type="EMBL" id="AQY51783.1"/>
    </source>
</evidence>
<name>A0A1S7FWL0_9LIST</name>
<dbReference type="PANTHER" id="PTHR21310">
    <property type="entry name" value="AMINOGLYCOSIDE PHOSPHOTRANSFERASE-RELATED-RELATED"/>
    <property type="match status" value="1"/>
</dbReference>
<proteinExistence type="predicted"/>
<keyword evidence="4" id="KW-1185">Reference proteome</keyword>
<dbReference type="Proteomes" id="UP000223060">
    <property type="component" value="Chromosome"/>
</dbReference>
<feature type="domain" description="Aminoglycoside phosphotransferase" evidence="1">
    <location>
        <begin position="57"/>
        <end position="235"/>
    </location>
</feature>
<keyword evidence="3" id="KW-0808">Transferase</keyword>
<evidence type="ECO:0000313" key="3">
    <source>
        <dbReference type="EMBL" id="MBC1502083.1"/>
    </source>
</evidence>
<dbReference type="Pfam" id="PF01636">
    <property type="entry name" value="APH"/>
    <property type="match status" value="1"/>
</dbReference>
<dbReference type="InterPro" id="IPR016259">
    <property type="entry name" value="Hygromycin-B_Kinase"/>
</dbReference>
<dbReference type="GO" id="GO:0016740">
    <property type="term" value="F:transferase activity"/>
    <property type="evidence" value="ECO:0007669"/>
    <property type="project" value="UniProtKB-KW"/>
</dbReference>
<protein>
    <submittedName>
        <fullName evidence="3">Phosphotransferase</fullName>
    </submittedName>
</protein>
<reference evidence="3 5" key="3">
    <citation type="submission" date="2020-03" db="EMBL/GenBank/DDBJ databases">
        <title>Soil Listeria distribution.</title>
        <authorList>
            <person name="Liao J."/>
            <person name="Wiedmann M."/>
        </authorList>
    </citation>
    <scope>NUCLEOTIDE SEQUENCE [LARGE SCALE GENOMIC DNA]</scope>
    <source>
        <strain evidence="3 5">FSL L7-1523</strain>
    </source>
</reference>
<gene>
    <name evidence="3" type="ORF">HB943_15890</name>
    <name evidence="2" type="ORF">UE46_12585</name>
</gene>
<evidence type="ECO:0000259" key="1">
    <source>
        <dbReference type="Pfam" id="PF01636"/>
    </source>
</evidence>
<evidence type="ECO:0000313" key="5">
    <source>
        <dbReference type="Proteomes" id="UP000564536"/>
    </source>
</evidence>
<dbReference type="EMBL" id="JAARRL010000041">
    <property type="protein sequence ID" value="MBC1502083.1"/>
    <property type="molecule type" value="Genomic_DNA"/>
</dbReference>
<dbReference type="InterPro" id="IPR011009">
    <property type="entry name" value="Kinase-like_dom_sf"/>
</dbReference>
<dbReference type="PIRSF" id="PIRSF000707">
    <property type="entry name" value="Hygromycin-B_kinase"/>
    <property type="match status" value="1"/>
</dbReference>
<dbReference type="Proteomes" id="UP000564536">
    <property type="component" value="Unassembled WGS sequence"/>
</dbReference>
<dbReference type="PANTHER" id="PTHR21310:SF15">
    <property type="entry name" value="AMINOGLYCOSIDE PHOSPHOTRANSFERASE DOMAIN-CONTAINING PROTEIN"/>
    <property type="match status" value="1"/>
</dbReference>
<dbReference type="AlphaFoldDB" id="A0A1S7FWL0"/>
<organism evidence="2 4">
    <name type="scientific">Listeria weihenstephanensis</name>
    <dbReference type="NCBI Taxonomy" id="1006155"/>
    <lineage>
        <taxon>Bacteria</taxon>
        <taxon>Bacillati</taxon>
        <taxon>Bacillota</taxon>
        <taxon>Bacilli</taxon>
        <taxon>Bacillales</taxon>
        <taxon>Listeriaceae</taxon>
        <taxon>Listeria</taxon>
    </lineage>
</organism>
<reference evidence="4" key="1">
    <citation type="submission" date="2015-03" db="EMBL/GenBank/DDBJ databases">
        <authorList>
            <person name="Ferrari E."/>
            <person name="Walter M.C."/>
            <person name="Huptas C."/>
            <person name="Scherer S."/>
            <person name="Mueller-Herbst S."/>
        </authorList>
    </citation>
    <scope>NUCLEOTIDE SEQUENCE [LARGE SCALE GENOMIC DNA]</scope>
    <source>
        <strain evidence="4">LWP01</strain>
    </source>
</reference>
<reference evidence="2" key="2">
    <citation type="submission" date="2015-03" db="EMBL/GenBank/DDBJ databases">
        <authorList>
            <person name="Murphy D."/>
        </authorList>
    </citation>
    <scope>NUCLEOTIDE SEQUENCE [LARGE SCALE GENOMIC DNA]</scope>
    <source>
        <strain evidence="2">WS 4560</strain>
    </source>
</reference>
<dbReference type="SUPFAM" id="SSF56112">
    <property type="entry name" value="Protein kinase-like (PK-like)"/>
    <property type="match status" value="1"/>
</dbReference>
<dbReference type="EMBL" id="CP011102">
    <property type="protein sequence ID" value="AQY51783.1"/>
    <property type="molecule type" value="Genomic_DNA"/>
</dbReference>
<accession>A0A1S7FWL0</accession>
<dbReference type="RefSeq" id="WP_036058737.1">
    <property type="nucleotide sequence ID" value="NZ_CP011102.1"/>
</dbReference>
<dbReference type="InterPro" id="IPR051678">
    <property type="entry name" value="AGP_Transferase"/>
</dbReference>
<dbReference type="KEGG" id="lwi:UE46_12585"/>
<sequence length="307" mass="35022">MLEKPIFASLADFREQLECAEFWWPHAKEVLIRHDLLVGEWEPVAGTGGTYPTIIHGEVVVKFFGYTKQWRTSFEQEKVAQMVLAQRIEIAVPTILASGILYDDAWGYLVMSKMSGLSWEHSDLTGLEKQAVAMDLGRQIGLVHALAFSKDYETSLLELDLISAAQQSSFPAHLIPQIEAYVDRVPPLDTVFVHGDLMERHVFTANGRLTGIIDWGDAAVFDRHYELAKLHLDLFDCDKQLLRLFLEASHWPVTEDFAHKALVLAIYRQAYGLTQHHTMDVFYKLPQLFNLEEFTSIEELSKALFKV</sequence>
<dbReference type="Gene3D" id="3.90.1200.10">
    <property type="match status" value="1"/>
</dbReference>
<dbReference type="InterPro" id="IPR002575">
    <property type="entry name" value="Aminoglycoside_PTrfase"/>
</dbReference>
<evidence type="ECO:0000313" key="4">
    <source>
        <dbReference type="Proteomes" id="UP000223060"/>
    </source>
</evidence>